<dbReference type="InterPro" id="IPR007685">
    <property type="entry name" value="RelA_SpoT"/>
</dbReference>
<feature type="compositionally biased region" description="Basic and acidic residues" evidence="1">
    <location>
        <begin position="611"/>
        <end position="633"/>
    </location>
</feature>
<dbReference type="KEGG" id="mph:MLP_35510"/>
<reference evidence="3 4" key="1">
    <citation type="submission" date="2011-05" db="EMBL/GenBank/DDBJ databases">
        <title>Whole genome sequence of Microlunatus phosphovorus NM-1.</title>
        <authorList>
            <person name="Hosoyama A."/>
            <person name="Sasaki K."/>
            <person name="Harada T."/>
            <person name="Igarashi R."/>
            <person name="Kawakoshi A."/>
            <person name="Sasagawa M."/>
            <person name="Fukada J."/>
            <person name="Nakamura S."/>
            <person name="Katano Y."/>
            <person name="Hanada S."/>
            <person name="Kamagata Y."/>
            <person name="Nakamura N."/>
            <person name="Yamazaki S."/>
            <person name="Fujita N."/>
        </authorList>
    </citation>
    <scope>NUCLEOTIDE SEQUENCE [LARGE SCALE GENOMIC DNA]</scope>
    <source>
        <strain evidence="4">ATCC 700054 / DSM 10555 / JCM 9379 / NBRC 101784 / NCIMB 13414 / VKM Ac-1990 / NM-1</strain>
    </source>
</reference>
<sequence length="633" mass="69691">MDVHFIGIDLAWGDKRPTGLAVIDNDARLLEVSAVRTDDEIVAALAAYAEDDCLAAIDAPIVVTNATGSRPAEQQLSKDFRRFDAATHPSNTGKPEFANGTRAARVAKRLGLDIDPRSGRRRRAIEVYPHPATIVLFGLPKVLRYKAKPGRDLDLLRSELLSLMTLVAGVVSTEETWAGLRHQVENATRKSELRHVEDQVDAVLCAYLAHFVHHRRDLTTCYGDLETGYIITPTLGAEIPPARAEVVRRAVQAYAAQHSELTRAGQEAVALVQGLLDEAGINYLSVTGRTKSVPSFAEKAARTKLGTPLYSDPLTQITDLLGVRVITYVRDDVDAVADVLAEQVIVHDDRDWGLETANEGRFGYASRHLMIGLDPARESHPDFAHLRGHAAQVQVRTVLQHAWAEFEHDIRYKGTVPAEHVGEFDRRFTLAAGLLELADHEFSKIRERLRGVAPEVNETIGDDPRLDPRELAAYLAGQYSEAGWSRAEHYSWIADILLELGVTSLVELGDVLREADEAAIAAQMDYRHPPGAVRRLDDALLWVFGARYVALHQNADRAALLEHRLARLRAAPPALRARAASGPAEADDRQPGQQQHQGDLHEVQTATFDPGELREGQDGEHDHGGERHGPAAQ</sequence>
<dbReference type="eggNOG" id="COG4328">
    <property type="taxonomic scope" value="Bacteria"/>
</dbReference>
<feature type="region of interest" description="Disordered" evidence="1">
    <location>
        <begin position="574"/>
        <end position="633"/>
    </location>
</feature>
<dbReference type="EMBL" id="AP012204">
    <property type="protein sequence ID" value="BAK36565.1"/>
    <property type="molecule type" value="Genomic_DNA"/>
</dbReference>
<dbReference type="Proteomes" id="UP000007947">
    <property type="component" value="Chromosome"/>
</dbReference>
<dbReference type="SMART" id="SM00954">
    <property type="entry name" value="RelA_SpoT"/>
    <property type="match status" value="1"/>
</dbReference>
<protein>
    <recommendedName>
        <fullName evidence="2">RelA/SpoT domain-containing protein</fullName>
    </recommendedName>
</protein>
<dbReference type="GO" id="GO:0015969">
    <property type="term" value="P:guanosine tetraphosphate metabolic process"/>
    <property type="evidence" value="ECO:0007669"/>
    <property type="project" value="InterPro"/>
</dbReference>
<dbReference type="Pfam" id="PF04250">
    <property type="entry name" value="DUF429"/>
    <property type="match status" value="1"/>
</dbReference>
<keyword evidence="4" id="KW-1185">Reference proteome</keyword>
<proteinExistence type="predicted"/>
<dbReference type="STRING" id="1032480.MLP_35510"/>
<gene>
    <name evidence="3" type="ordered locus">MLP_35510</name>
</gene>
<dbReference type="Gene3D" id="3.30.460.10">
    <property type="entry name" value="Beta Polymerase, domain 2"/>
    <property type="match status" value="1"/>
</dbReference>
<evidence type="ECO:0000313" key="4">
    <source>
        <dbReference type="Proteomes" id="UP000007947"/>
    </source>
</evidence>
<dbReference type="PANTHER" id="PTHR41773">
    <property type="entry name" value="GTP PYROPHOSPHATASE-RELATED"/>
    <property type="match status" value="1"/>
</dbReference>
<dbReference type="CDD" id="cd05399">
    <property type="entry name" value="NT_Rel-Spo_like"/>
    <property type="match status" value="1"/>
</dbReference>
<dbReference type="AlphaFoldDB" id="F5XNB5"/>
<organism evidence="3 4">
    <name type="scientific">Microlunatus phosphovorus (strain ATCC 700054 / DSM 10555 / JCM 9379 / NBRC 101784 / NCIMB 13414 / VKM Ac-1990 / NM-1)</name>
    <dbReference type="NCBI Taxonomy" id="1032480"/>
    <lineage>
        <taxon>Bacteria</taxon>
        <taxon>Bacillati</taxon>
        <taxon>Actinomycetota</taxon>
        <taxon>Actinomycetes</taxon>
        <taxon>Propionibacteriales</taxon>
        <taxon>Propionibacteriaceae</taxon>
        <taxon>Microlunatus</taxon>
    </lineage>
</organism>
<dbReference type="HOGENOM" id="CLU_476340_0_0_11"/>
<dbReference type="SUPFAM" id="SSF81301">
    <property type="entry name" value="Nucleotidyltransferase"/>
    <property type="match status" value="1"/>
</dbReference>
<dbReference type="Pfam" id="PF04607">
    <property type="entry name" value="RelA_SpoT"/>
    <property type="match status" value="1"/>
</dbReference>
<evidence type="ECO:0000256" key="1">
    <source>
        <dbReference type="SAM" id="MobiDB-lite"/>
    </source>
</evidence>
<evidence type="ECO:0000313" key="3">
    <source>
        <dbReference type="EMBL" id="BAK36565.1"/>
    </source>
</evidence>
<feature type="compositionally biased region" description="Low complexity" evidence="1">
    <location>
        <begin position="574"/>
        <end position="584"/>
    </location>
</feature>
<dbReference type="InterPro" id="IPR043519">
    <property type="entry name" value="NT_sf"/>
</dbReference>
<feature type="domain" description="RelA/SpoT" evidence="2">
    <location>
        <begin position="288"/>
        <end position="418"/>
    </location>
</feature>
<dbReference type="PANTHER" id="PTHR41773:SF1">
    <property type="entry name" value="RELA_SPOT DOMAIN-CONTAINING PROTEIN"/>
    <property type="match status" value="1"/>
</dbReference>
<dbReference type="eggNOG" id="COG2357">
    <property type="taxonomic scope" value="Bacteria"/>
</dbReference>
<accession>F5XNB5</accession>
<dbReference type="InterPro" id="IPR007362">
    <property type="entry name" value="DUF429"/>
</dbReference>
<name>F5XNB5_MICPN</name>
<dbReference type="Gene3D" id="1.10.287.860">
    <property type="entry name" value="Nucleotidyltransferase"/>
    <property type="match status" value="1"/>
</dbReference>
<evidence type="ECO:0000259" key="2">
    <source>
        <dbReference type="SMART" id="SM00954"/>
    </source>
</evidence>